<evidence type="ECO:0000256" key="1">
    <source>
        <dbReference type="SAM" id="MobiDB-lite"/>
    </source>
</evidence>
<organism evidence="3 4">
    <name type="scientific">Maridesulfovibrio salexigens (strain ATCC 14822 / DSM 2638 / NCIMB 8403 / VKM B-1763)</name>
    <name type="common">Desulfovibrio salexigens</name>
    <dbReference type="NCBI Taxonomy" id="526222"/>
    <lineage>
        <taxon>Bacteria</taxon>
        <taxon>Pseudomonadati</taxon>
        <taxon>Thermodesulfobacteriota</taxon>
        <taxon>Desulfovibrionia</taxon>
        <taxon>Desulfovibrionales</taxon>
        <taxon>Desulfovibrionaceae</taxon>
        <taxon>Maridesulfovibrio</taxon>
    </lineage>
</organism>
<dbReference type="AlphaFoldDB" id="C6C1K9"/>
<gene>
    <name evidence="3" type="ordered locus">Desal_3133</name>
</gene>
<dbReference type="KEGG" id="dsa:Desal_3133"/>
<dbReference type="OrthoDB" id="5460556at2"/>
<evidence type="ECO:0000256" key="2">
    <source>
        <dbReference type="SAM" id="SignalP"/>
    </source>
</evidence>
<keyword evidence="2" id="KW-0732">Signal</keyword>
<name>C6C1K9_MARSD</name>
<feature type="signal peptide" evidence="2">
    <location>
        <begin position="1"/>
        <end position="23"/>
    </location>
</feature>
<keyword evidence="4" id="KW-1185">Reference proteome</keyword>
<reference evidence="3 4" key="1">
    <citation type="submission" date="2009-06" db="EMBL/GenBank/DDBJ databases">
        <title>Complete sequence of Desulfovibrio salexigens DSM 2638.</title>
        <authorList>
            <consortium name="US DOE Joint Genome Institute"/>
            <person name="Lucas S."/>
            <person name="Copeland A."/>
            <person name="Lapidus A."/>
            <person name="Glavina del Rio T."/>
            <person name="Tice H."/>
            <person name="Bruce D."/>
            <person name="Goodwin L."/>
            <person name="Pitluck S."/>
            <person name="Munk A.C."/>
            <person name="Brettin T."/>
            <person name="Detter J.C."/>
            <person name="Han C."/>
            <person name="Tapia R."/>
            <person name="Larimer F."/>
            <person name="Land M."/>
            <person name="Hauser L."/>
            <person name="Kyrpides N."/>
            <person name="Anderson I."/>
            <person name="Wall J.D."/>
            <person name="Arkin A.P."/>
            <person name="Dehal P."/>
            <person name="Chivian D."/>
            <person name="Giles B."/>
            <person name="Hazen T.C."/>
        </authorList>
    </citation>
    <scope>NUCLEOTIDE SEQUENCE [LARGE SCALE GENOMIC DNA]</scope>
    <source>
        <strain evidence="4">ATCC 14822 / DSM 2638 / NCIMB 8403 / VKM B-1763</strain>
    </source>
</reference>
<feature type="compositionally biased region" description="Polar residues" evidence="1">
    <location>
        <begin position="49"/>
        <end position="64"/>
    </location>
</feature>
<dbReference type="RefSeq" id="WP_015853000.1">
    <property type="nucleotide sequence ID" value="NC_012881.1"/>
</dbReference>
<feature type="region of interest" description="Disordered" evidence="1">
    <location>
        <begin position="33"/>
        <end position="80"/>
    </location>
</feature>
<sequence length="89" mass="9718">MYKKTLFTAFLILGLFLCGNAIAGTKFINKDTAKDRKPIRMGTGGGNKSKISIQSDNNSNTISISPKDKDEDKEDTQVGPIFVVPEIKP</sequence>
<protein>
    <submittedName>
        <fullName evidence="3">Uncharacterized protein</fullName>
    </submittedName>
</protein>
<proteinExistence type="predicted"/>
<feature type="chain" id="PRO_5002963009" evidence="2">
    <location>
        <begin position="24"/>
        <end position="89"/>
    </location>
</feature>
<evidence type="ECO:0000313" key="4">
    <source>
        <dbReference type="Proteomes" id="UP000002601"/>
    </source>
</evidence>
<evidence type="ECO:0000313" key="3">
    <source>
        <dbReference type="EMBL" id="ACS81184.1"/>
    </source>
</evidence>
<dbReference type="EMBL" id="CP001649">
    <property type="protein sequence ID" value="ACS81184.1"/>
    <property type="molecule type" value="Genomic_DNA"/>
</dbReference>
<dbReference type="Proteomes" id="UP000002601">
    <property type="component" value="Chromosome"/>
</dbReference>
<accession>C6C1K9</accession>
<dbReference type="STRING" id="526222.Desal_3133"/>
<dbReference type="HOGENOM" id="CLU_2464037_0_0_7"/>
<dbReference type="eggNOG" id="ENOG503191R">
    <property type="taxonomic scope" value="Bacteria"/>
</dbReference>